<gene>
    <name evidence="6" type="ORF">AB0H72_09670</name>
</gene>
<evidence type="ECO:0000313" key="7">
    <source>
        <dbReference type="Proteomes" id="UP001551658"/>
    </source>
</evidence>
<comment type="similarity">
    <text evidence="1">Belongs to the metallo-beta-lactamase superfamily.</text>
</comment>
<organism evidence="6 7">
    <name type="scientific">Nocardia fusca</name>
    <dbReference type="NCBI Taxonomy" id="941183"/>
    <lineage>
        <taxon>Bacteria</taxon>
        <taxon>Bacillati</taxon>
        <taxon>Actinomycetota</taxon>
        <taxon>Actinomycetes</taxon>
        <taxon>Mycobacteriales</taxon>
        <taxon>Nocardiaceae</taxon>
        <taxon>Nocardia</taxon>
    </lineage>
</organism>
<evidence type="ECO:0000256" key="4">
    <source>
        <dbReference type="ARBA" id="ARBA00022833"/>
    </source>
</evidence>
<dbReference type="InterPro" id="IPR001279">
    <property type="entry name" value="Metallo-B-lactamas"/>
</dbReference>
<dbReference type="RefSeq" id="WP_357976329.1">
    <property type="nucleotide sequence ID" value="NZ_JBFAIH010000004.1"/>
</dbReference>
<dbReference type="Pfam" id="PF00753">
    <property type="entry name" value="Lactamase_B"/>
    <property type="match status" value="1"/>
</dbReference>
<keyword evidence="3" id="KW-0378">Hydrolase</keyword>
<dbReference type="PANTHER" id="PTHR42978">
    <property type="entry name" value="QUORUM-QUENCHING LACTONASE YTNP-RELATED-RELATED"/>
    <property type="match status" value="1"/>
</dbReference>
<dbReference type="Gene3D" id="3.60.15.10">
    <property type="entry name" value="Ribonuclease Z/Hydroxyacylglutathione hydrolase-like"/>
    <property type="match status" value="1"/>
</dbReference>
<comment type="caution">
    <text evidence="6">The sequence shown here is derived from an EMBL/GenBank/DDBJ whole genome shotgun (WGS) entry which is preliminary data.</text>
</comment>
<feature type="domain" description="Metallo-beta-lactamase" evidence="5">
    <location>
        <begin position="82"/>
        <end position="281"/>
    </location>
</feature>
<evidence type="ECO:0000256" key="1">
    <source>
        <dbReference type="ARBA" id="ARBA00007749"/>
    </source>
</evidence>
<evidence type="ECO:0000259" key="5">
    <source>
        <dbReference type="SMART" id="SM00849"/>
    </source>
</evidence>
<keyword evidence="7" id="KW-1185">Reference proteome</keyword>
<keyword evidence="4" id="KW-0862">Zinc</keyword>
<evidence type="ECO:0000256" key="2">
    <source>
        <dbReference type="ARBA" id="ARBA00022723"/>
    </source>
</evidence>
<dbReference type="EMBL" id="JBFAIH010000004">
    <property type="protein sequence ID" value="MEV0362958.1"/>
    <property type="molecule type" value="Genomic_DNA"/>
</dbReference>
<dbReference type="InterPro" id="IPR036866">
    <property type="entry name" value="RibonucZ/Hydroxyglut_hydro"/>
</dbReference>
<accession>A0ABV3F5I6</accession>
<dbReference type="PANTHER" id="PTHR42978:SF6">
    <property type="entry name" value="QUORUM-QUENCHING LACTONASE YTNP-RELATED"/>
    <property type="match status" value="1"/>
</dbReference>
<name>A0ABV3F5I6_9NOCA</name>
<dbReference type="SMART" id="SM00849">
    <property type="entry name" value="Lactamase_B"/>
    <property type="match status" value="1"/>
</dbReference>
<proteinExistence type="inferred from homology"/>
<evidence type="ECO:0000256" key="3">
    <source>
        <dbReference type="ARBA" id="ARBA00022801"/>
    </source>
</evidence>
<dbReference type="InterPro" id="IPR051013">
    <property type="entry name" value="MBL_superfamily_lactonases"/>
</dbReference>
<sequence>MTTAHPATETTDPIAVVAAPDAGQRLRRPARFRSIRLGELTISYVPDGAVGLAPRGWLPDTTAEDWTVHADHLDENGYLVAGIGGLLVEHGDRALLIDTGIGPVTVPDDPGNPLIGAITGGALLENLARAGRAPHDIEAVAFTHLHGDHIGWAAHPAVAGGPVFTAADYYVAEAEWAQRHPSPEHAVTAEMLELMSPKVRTIADGVEIFPGVRAMVAAGHTAGHTIYSIISAGRRLLAIGDALHTPLQVRYPQWSSGGDHNRARSARERRGLVDDLAATGDLAFGNHFADVVFGTVARNDAGETSWVPLP</sequence>
<dbReference type="SUPFAM" id="SSF56281">
    <property type="entry name" value="Metallo-hydrolase/oxidoreductase"/>
    <property type="match status" value="1"/>
</dbReference>
<protein>
    <submittedName>
        <fullName evidence="6">MBL fold metallo-hydrolase</fullName>
    </submittedName>
</protein>
<dbReference type="Proteomes" id="UP001551658">
    <property type="component" value="Unassembled WGS sequence"/>
</dbReference>
<keyword evidence="2" id="KW-0479">Metal-binding</keyword>
<evidence type="ECO:0000313" key="6">
    <source>
        <dbReference type="EMBL" id="MEV0362958.1"/>
    </source>
</evidence>
<reference evidence="6 7" key="1">
    <citation type="submission" date="2024-06" db="EMBL/GenBank/DDBJ databases">
        <title>The Natural Products Discovery Center: Release of the First 8490 Sequenced Strains for Exploring Actinobacteria Biosynthetic Diversity.</title>
        <authorList>
            <person name="Kalkreuter E."/>
            <person name="Kautsar S.A."/>
            <person name="Yang D."/>
            <person name="Bader C.D."/>
            <person name="Teijaro C.N."/>
            <person name="Fluegel L."/>
            <person name="Davis C.M."/>
            <person name="Simpson J.R."/>
            <person name="Lauterbach L."/>
            <person name="Steele A.D."/>
            <person name="Gui C."/>
            <person name="Meng S."/>
            <person name="Li G."/>
            <person name="Viehrig K."/>
            <person name="Ye F."/>
            <person name="Su P."/>
            <person name="Kiefer A.F."/>
            <person name="Nichols A."/>
            <person name="Cepeda A.J."/>
            <person name="Yan W."/>
            <person name="Fan B."/>
            <person name="Jiang Y."/>
            <person name="Adhikari A."/>
            <person name="Zheng C.-J."/>
            <person name="Schuster L."/>
            <person name="Cowan T.M."/>
            <person name="Smanski M.J."/>
            <person name="Chevrette M.G."/>
            <person name="De Carvalho L.P.S."/>
            <person name="Shen B."/>
        </authorList>
    </citation>
    <scope>NUCLEOTIDE SEQUENCE [LARGE SCALE GENOMIC DNA]</scope>
    <source>
        <strain evidence="6 7">NPDC050671</strain>
    </source>
</reference>